<dbReference type="InterPro" id="IPR008479">
    <property type="entry name" value="DUF760"/>
</dbReference>
<feature type="coiled-coil region" evidence="1">
    <location>
        <begin position="9"/>
        <end position="36"/>
    </location>
</feature>
<accession>A0A6A3AUM7</accession>
<gene>
    <name evidence="2" type="ORF">F3Y22_tig00110342pilonHSYRG00109</name>
</gene>
<dbReference type="Proteomes" id="UP000436088">
    <property type="component" value="Unassembled WGS sequence"/>
</dbReference>
<reference evidence="2" key="1">
    <citation type="submission" date="2019-09" db="EMBL/GenBank/DDBJ databases">
        <title>Draft genome information of white flower Hibiscus syriacus.</title>
        <authorList>
            <person name="Kim Y.-M."/>
        </authorList>
    </citation>
    <scope>NUCLEOTIDE SEQUENCE [LARGE SCALE GENOMIC DNA]</scope>
    <source>
        <strain evidence="2">YM2019G1</strain>
    </source>
</reference>
<dbReference type="PANTHER" id="PTHR33598:SF2">
    <property type="entry name" value="MAR-BINDING FILAMENT-LIKE PROTEIN"/>
    <property type="match status" value="1"/>
</dbReference>
<keyword evidence="1" id="KW-0175">Coiled coil</keyword>
<name>A0A6A3AUM7_HIBSY</name>
<evidence type="ECO:0000313" key="3">
    <source>
        <dbReference type="Proteomes" id="UP000436088"/>
    </source>
</evidence>
<proteinExistence type="predicted"/>
<dbReference type="PANTHER" id="PTHR33598">
    <property type="entry name" value="OS02G0833400 PROTEIN"/>
    <property type="match status" value="1"/>
</dbReference>
<evidence type="ECO:0000256" key="1">
    <source>
        <dbReference type="SAM" id="Coils"/>
    </source>
</evidence>
<dbReference type="EMBL" id="VEPZ02000942">
    <property type="protein sequence ID" value="KAE8708420.1"/>
    <property type="molecule type" value="Genomic_DNA"/>
</dbReference>
<sequence length="130" mass="14727">MPLEARKYILHLKSRLTAVKKELHEVKRKNAALQMQQFVGEEKNDLLDLRSLEPEKLSFLKPTSPEVKDTIHSVVHGLLATLSPRMHSKIPPLTENTAMELGLEYRLELMELLMLTSSPDNNGSGDEQVV</sequence>
<dbReference type="AlphaFoldDB" id="A0A6A3AUM7"/>
<evidence type="ECO:0000313" key="2">
    <source>
        <dbReference type="EMBL" id="KAE8708420.1"/>
    </source>
</evidence>
<organism evidence="2 3">
    <name type="scientific">Hibiscus syriacus</name>
    <name type="common">Rose of Sharon</name>
    <dbReference type="NCBI Taxonomy" id="106335"/>
    <lineage>
        <taxon>Eukaryota</taxon>
        <taxon>Viridiplantae</taxon>
        <taxon>Streptophyta</taxon>
        <taxon>Embryophyta</taxon>
        <taxon>Tracheophyta</taxon>
        <taxon>Spermatophyta</taxon>
        <taxon>Magnoliopsida</taxon>
        <taxon>eudicotyledons</taxon>
        <taxon>Gunneridae</taxon>
        <taxon>Pentapetalae</taxon>
        <taxon>rosids</taxon>
        <taxon>malvids</taxon>
        <taxon>Malvales</taxon>
        <taxon>Malvaceae</taxon>
        <taxon>Malvoideae</taxon>
        <taxon>Hibiscus</taxon>
    </lineage>
</organism>
<keyword evidence="3" id="KW-1185">Reference proteome</keyword>
<dbReference type="Pfam" id="PF05542">
    <property type="entry name" value="DUF760"/>
    <property type="match status" value="1"/>
</dbReference>
<protein>
    <submittedName>
        <fullName evidence="2">MAR-binding filament-like protein 1 isoform 2</fullName>
    </submittedName>
</protein>
<comment type="caution">
    <text evidence="2">The sequence shown here is derived from an EMBL/GenBank/DDBJ whole genome shotgun (WGS) entry which is preliminary data.</text>
</comment>